<organism evidence="8 9">
    <name type="scientific">Jilunia laotingensis</name>
    <dbReference type="NCBI Taxonomy" id="2763675"/>
    <lineage>
        <taxon>Bacteria</taxon>
        <taxon>Pseudomonadati</taxon>
        <taxon>Bacteroidota</taxon>
        <taxon>Bacteroidia</taxon>
        <taxon>Bacteroidales</taxon>
        <taxon>Bacteroidaceae</taxon>
        <taxon>Jilunia</taxon>
    </lineage>
</organism>
<name>A0A926IQX9_9BACT</name>
<dbReference type="PANTHER" id="PTHR33508:SF1">
    <property type="entry name" value="UPF0056 MEMBRANE PROTEIN YHCE"/>
    <property type="match status" value="1"/>
</dbReference>
<evidence type="ECO:0000256" key="7">
    <source>
        <dbReference type="RuleBase" id="RU362048"/>
    </source>
</evidence>
<evidence type="ECO:0000256" key="1">
    <source>
        <dbReference type="ARBA" id="ARBA00004651"/>
    </source>
</evidence>
<feature type="transmembrane region" description="Helical" evidence="7">
    <location>
        <begin position="121"/>
        <end position="144"/>
    </location>
</feature>
<keyword evidence="5 7" id="KW-1133">Transmembrane helix</keyword>
<dbReference type="RefSeq" id="WP_262435148.1">
    <property type="nucleotide sequence ID" value="NZ_JACRTF010000001.1"/>
</dbReference>
<comment type="caution">
    <text evidence="7">Lacks conserved residue(s) required for the propagation of feature annotation.</text>
</comment>
<keyword evidence="9" id="KW-1185">Reference proteome</keyword>
<proteinExistence type="inferred from homology"/>
<evidence type="ECO:0000313" key="8">
    <source>
        <dbReference type="EMBL" id="MBC8594045.1"/>
    </source>
</evidence>
<evidence type="ECO:0000256" key="6">
    <source>
        <dbReference type="ARBA" id="ARBA00023136"/>
    </source>
</evidence>
<dbReference type="GO" id="GO:0005886">
    <property type="term" value="C:plasma membrane"/>
    <property type="evidence" value="ECO:0007669"/>
    <property type="project" value="UniProtKB-SubCell"/>
</dbReference>
<dbReference type="Pfam" id="PF01914">
    <property type="entry name" value="MarC"/>
    <property type="match status" value="1"/>
</dbReference>
<reference evidence="8" key="1">
    <citation type="submission" date="2020-08" db="EMBL/GenBank/DDBJ databases">
        <title>Genome public.</title>
        <authorList>
            <person name="Liu C."/>
            <person name="Sun Q."/>
        </authorList>
    </citation>
    <scope>NUCLEOTIDE SEQUENCE</scope>
    <source>
        <strain evidence="8">N12</strain>
    </source>
</reference>
<dbReference type="Proteomes" id="UP000651085">
    <property type="component" value="Unassembled WGS sequence"/>
</dbReference>
<dbReference type="PANTHER" id="PTHR33508">
    <property type="entry name" value="UPF0056 MEMBRANE PROTEIN YHCE"/>
    <property type="match status" value="1"/>
</dbReference>
<evidence type="ECO:0000256" key="2">
    <source>
        <dbReference type="ARBA" id="ARBA00009784"/>
    </source>
</evidence>
<gene>
    <name evidence="8" type="ORF">H8744_12465</name>
</gene>
<evidence type="ECO:0000313" key="9">
    <source>
        <dbReference type="Proteomes" id="UP000651085"/>
    </source>
</evidence>
<keyword evidence="3" id="KW-1003">Cell membrane</keyword>
<comment type="subcellular location">
    <subcellularLocation>
        <location evidence="1 7">Cell membrane</location>
        <topology evidence="1 7">Multi-pass membrane protein</topology>
    </subcellularLocation>
</comment>
<evidence type="ECO:0000256" key="4">
    <source>
        <dbReference type="ARBA" id="ARBA00022692"/>
    </source>
</evidence>
<dbReference type="InterPro" id="IPR002771">
    <property type="entry name" value="Multi_antbiot-R_MarC"/>
</dbReference>
<comment type="caution">
    <text evidence="8">The sequence shown here is derived from an EMBL/GenBank/DDBJ whole genome shotgun (WGS) entry which is preliminary data.</text>
</comment>
<comment type="similarity">
    <text evidence="2 7">Belongs to the UPF0056 (MarC) family.</text>
</comment>
<dbReference type="AlphaFoldDB" id="A0A926IQX9"/>
<accession>A0A926IQX9</accession>
<feature type="transmembrane region" description="Helical" evidence="7">
    <location>
        <begin position="156"/>
        <end position="177"/>
    </location>
</feature>
<keyword evidence="6 7" id="KW-0472">Membrane</keyword>
<sequence>MSLSSLLIIFSSSFMALFPVINPLGNGFVVNGFFIDLDPHQRKTAIQKLIFNYVLIGIGTLVIGHLFLLIFGLAIPVIQLGGGMLICKTAMELLGDSGSSDNEEADRKIDSSKWKNIEQKIFYPITFPISIGPGSISVIFTLMASASIKGKLLQTGVNYAVIGLVIICMAAILYIFLSQGQRIIQKIGPVGNQIINKLVAFFTFCIGIQISVTGISQIFHLDIL</sequence>
<protein>
    <recommendedName>
        <fullName evidence="7">UPF0056 membrane protein</fullName>
    </recommendedName>
</protein>
<feature type="transmembrane region" description="Helical" evidence="7">
    <location>
        <begin position="51"/>
        <end position="78"/>
    </location>
</feature>
<evidence type="ECO:0000256" key="3">
    <source>
        <dbReference type="ARBA" id="ARBA00022475"/>
    </source>
</evidence>
<keyword evidence="4 7" id="KW-0812">Transmembrane</keyword>
<feature type="transmembrane region" description="Helical" evidence="7">
    <location>
        <begin position="198"/>
        <end position="219"/>
    </location>
</feature>
<evidence type="ECO:0000256" key="5">
    <source>
        <dbReference type="ARBA" id="ARBA00022989"/>
    </source>
</evidence>
<dbReference type="EMBL" id="JACRTF010000001">
    <property type="protein sequence ID" value="MBC8594045.1"/>
    <property type="molecule type" value="Genomic_DNA"/>
</dbReference>